<comment type="caution">
    <text evidence="4">Lacks conserved residue(s) required for the propagation of feature annotation.</text>
</comment>
<dbReference type="Proteomes" id="UP000342300">
    <property type="component" value="Unassembled WGS sequence"/>
</dbReference>
<dbReference type="Gene3D" id="3.40.1090.10">
    <property type="entry name" value="Cytosolic phospholipase A2 catalytic domain"/>
    <property type="match status" value="2"/>
</dbReference>
<comment type="caution">
    <text evidence="6">The sequence shown here is derived from an EMBL/GenBank/DDBJ whole genome shotgun (WGS) entry which is preliminary data.</text>
</comment>
<feature type="short sequence motif" description="GXSXG" evidence="4">
    <location>
        <begin position="39"/>
        <end position="43"/>
    </location>
</feature>
<reference evidence="6 7" key="1">
    <citation type="submission" date="2017-09" db="EMBL/GenBank/DDBJ databases">
        <title>Metagenomic Analysis Reveals Denitrifying Candidatus Accumulibacter and Flanking Population as a Source of N2O.</title>
        <authorList>
            <person name="Gao H."/>
            <person name="Mao Y."/>
            <person name="Zhao X."/>
            <person name="Liu W.-T."/>
            <person name="Zhang T."/>
            <person name="Wells G."/>
        </authorList>
    </citation>
    <scope>NUCLEOTIDE SEQUENCE [LARGE SCALE GENOMIC DNA]</scope>
    <source>
        <strain evidence="6">CANDO_2_IC</strain>
    </source>
</reference>
<dbReference type="EMBL" id="PDHS01000202">
    <property type="protein sequence ID" value="MQM30692.1"/>
    <property type="molecule type" value="Genomic_DNA"/>
</dbReference>
<evidence type="ECO:0000313" key="7">
    <source>
        <dbReference type="Proteomes" id="UP000342300"/>
    </source>
</evidence>
<evidence type="ECO:0000313" key="6">
    <source>
        <dbReference type="EMBL" id="MQM30692.1"/>
    </source>
</evidence>
<dbReference type="Pfam" id="PF01734">
    <property type="entry name" value="Patatin"/>
    <property type="match status" value="1"/>
</dbReference>
<evidence type="ECO:0000259" key="5">
    <source>
        <dbReference type="PROSITE" id="PS51635"/>
    </source>
</evidence>
<evidence type="ECO:0000256" key="1">
    <source>
        <dbReference type="ARBA" id="ARBA00022801"/>
    </source>
</evidence>
<keyword evidence="3 4" id="KW-0443">Lipid metabolism</keyword>
<keyword evidence="2 4" id="KW-0442">Lipid degradation</keyword>
<feature type="short sequence motif" description="DGA/G" evidence="4">
    <location>
        <begin position="155"/>
        <end position="157"/>
    </location>
</feature>
<dbReference type="InterPro" id="IPR016035">
    <property type="entry name" value="Acyl_Trfase/lysoPLipase"/>
</dbReference>
<dbReference type="InterPro" id="IPR050301">
    <property type="entry name" value="NTE"/>
</dbReference>
<feature type="active site" description="Nucleophile" evidence="4">
    <location>
        <position position="41"/>
    </location>
</feature>
<organism evidence="6 7">
    <name type="scientific">Candidatus Accumulibacter phosphatis</name>
    <dbReference type="NCBI Taxonomy" id="327160"/>
    <lineage>
        <taxon>Bacteria</taxon>
        <taxon>Pseudomonadati</taxon>
        <taxon>Pseudomonadota</taxon>
        <taxon>Betaproteobacteria</taxon>
        <taxon>Candidatus Accumulibacter</taxon>
    </lineage>
</organism>
<protein>
    <submittedName>
        <fullName evidence="6">Patatin</fullName>
    </submittedName>
</protein>
<dbReference type="AlphaFoldDB" id="A0A6A7RUS6"/>
<feature type="domain" description="PNPLA" evidence="5">
    <location>
        <begin position="8"/>
        <end position="168"/>
    </location>
</feature>
<dbReference type="GO" id="GO:0016042">
    <property type="term" value="P:lipid catabolic process"/>
    <property type="evidence" value="ECO:0007669"/>
    <property type="project" value="UniProtKB-UniRule"/>
</dbReference>
<gene>
    <name evidence="6" type="ORF">CRU78_09220</name>
</gene>
<dbReference type="SUPFAM" id="SSF52151">
    <property type="entry name" value="FabD/lysophospholipase-like"/>
    <property type="match status" value="1"/>
</dbReference>
<accession>A0A6A7RUS6</accession>
<dbReference type="PROSITE" id="PS51635">
    <property type="entry name" value="PNPLA"/>
    <property type="match status" value="1"/>
</dbReference>
<proteinExistence type="predicted"/>
<feature type="active site" description="Proton acceptor" evidence="4">
    <location>
        <position position="155"/>
    </location>
</feature>
<dbReference type="PANTHER" id="PTHR14226:SF76">
    <property type="entry name" value="NTE FAMILY PROTEIN RSSA"/>
    <property type="match status" value="1"/>
</dbReference>
<evidence type="ECO:0000256" key="4">
    <source>
        <dbReference type="PROSITE-ProRule" id="PRU01161"/>
    </source>
</evidence>
<evidence type="ECO:0000256" key="3">
    <source>
        <dbReference type="ARBA" id="ARBA00023098"/>
    </source>
</evidence>
<dbReference type="InterPro" id="IPR002641">
    <property type="entry name" value="PNPLA_dom"/>
</dbReference>
<dbReference type="GO" id="GO:0016787">
    <property type="term" value="F:hydrolase activity"/>
    <property type="evidence" value="ECO:0007669"/>
    <property type="project" value="UniProtKB-UniRule"/>
</dbReference>
<sequence>MTRPRLGLALGSGSARGWSHIGIVGALAERGLRPDVITGASVGALVGAACAAGRLDALERWVCTLTQRDVWHLVDTTFRGGGVMTGNRLMRTIAKQIGDAPIESLPIAFGAVATDLYTGEEIWLREGSFMAAVRASSGLPGLLAPTWHQQRWLIDGGVVNPVPVSLCRALGADLVIAVDLRRSLTTMAMRAAEGITDSPDRKKAAGSDAAVQATPEASAEGIAILGKWAGLVDGLVESFRSRRSDPGLFEVMSGAVNIMQDHITRSRLAMDPADLVLRPDLADFQLMDFHRAREAIDIGRQHLEEVAPQLESIAAQLLSRR</sequence>
<dbReference type="PANTHER" id="PTHR14226">
    <property type="entry name" value="NEUROPATHY TARGET ESTERASE/SWISS CHEESE D.MELANOGASTER"/>
    <property type="match status" value="1"/>
</dbReference>
<evidence type="ECO:0000256" key="2">
    <source>
        <dbReference type="ARBA" id="ARBA00022963"/>
    </source>
</evidence>
<name>A0A6A7RUS6_9PROT</name>
<keyword evidence="1 4" id="KW-0378">Hydrolase</keyword>